<evidence type="ECO:0000313" key="4">
    <source>
        <dbReference type="Proteomes" id="UP000636709"/>
    </source>
</evidence>
<keyword evidence="2" id="KW-1133">Transmembrane helix</keyword>
<feature type="compositionally biased region" description="Low complexity" evidence="1">
    <location>
        <begin position="36"/>
        <end position="53"/>
    </location>
</feature>
<comment type="caution">
    <text evidence="3">The sequence shown here is derived from an EMBL/GenBank/DDBJ whole genome shotgun (WGS) entry which is preliminary data.</text>
</comment>
<feature type="region of interest" description="Disordered" evidence="1">
    <location>
        <begin position="17"/>
        <end position="53"/>
    </location>
</feature>
<gene>
    <name evidence="3" type="ORF">HU200_058160</name>
</gene>
<accession>A0A835ADV8</accession>
<dbReference type="Proteomes" id="UP000636709">
    <property type="component" value="Unassembled WGS sequence"/>
</dbReference>
<feature type="transmembrane region" description="Helical" evidence="2">
    <location>
        <begin position="67"/>
        <end position="89"/>
    </location>
</feature>
<name>A0A835ADV8_9POAL</name>
<dbReference type="AlphaFoldDB" id="A0A835ADV8"/>
<organism evidence="3 4">
    <name type="scientific">Digitaria exilis</name>
    <dbReference type="NCBI Taxonomy" id="1010633"/>
    <lineage>
        <taxon>Eukaryota</taxon>
        <taxon>Viridiplantae</taxon>
        <taxon>Streptophyta</taxon>
        <taxon>Embryophyta</taxon>
        <taxon>Tracheophyta</taxon>
        <taxon>Spermatophyta</taxon>
        <taxon>Magnoliopsida</taxon>
        <taxon>Liliopsida</taxon>
        <taxon>Poales</taxon>
        <taxon>Poaceae</taxon>
        <taxon>PACMAD clade</taxon>
        <taxon>Panicoideae</taxon>
        <taxon>Panicodae</taxon>
        <taxon>Paniceae</taxon>
        <taxon>Anthephorinae</taxon>
        <taxon>Digitaria</taxon>
    </lineage>
</organism>
<dbReference type="EMBL" id="JACEFO010002451">
    <property type="protein sequence ID" value="KAF8659919.1"/>
    <property type="molecule type" value="Genomic_DNA"/>
</dbReference>
<proteinExistence type="predicted"/>
<evidence type="ECO:0000313" key="3">
    <source>
        <dbReference type="EMBL" id="KAF8659919.1"/>
    </source>
</evidence>
<protein>
    <submittedName>
        <fullName evidence="3">Uncharacterized protein</fullName>
    </submittedName>
</protein>
<evidence type="ECO:0000256" key="2">
    <source>
        <dbReference type="SAM" id="Phobius"/>
    </source>
</evidence>
<evidence type="ECO:0000256" key="1">
    <source>
        <dbReference type="SAM" id="MobiDB-lite"/>
    </source>
</evidence>
<keyword evidence="4" id="KW-1185">Reference proteome</keyword>
<sequence length="121" mass="12668">MQSAATPSARLQGAVTCRPLGRAHHQRSRDPLHVEAPGAGVAPPSPSSSLAPGLGRRVSASAGNLRWGSALLGTAFSLAFSLGGVWSIVNNVMKLKFFHAAQLDTYLSCSIYELLLDGNLI</sequence>
<keyword evidence="2" id="KW-0812">Transmembrane</keyword>
<reference evidence="3" key="1">
    <citation type="submission" date="2020-07" db="EMBL/GenBank/DDBJ databases">
        <title>Genome sequence and genetic diversity analysis of an under-domesticated orphan crop, white fonio (Digitaria exilis).</title>
        <authorList>
            <person name="Bennetzen J.L."/>
            <person name="Chen S."/>
            <person name="Ma X."/>
            <person name="Wang X."/>
            <person name="Yssel A.E.J."/>
            <person name="Chaluvadi S.R."/>
            <person name="Johnson M."/>
            <person name="Gangashetty P."/>
            <person name="Hamidou F."/>
            <person name="Sanogo M.D."/>
            <person name="Zwaenepoel A."/>
            <person name="Wallace J."/>
            <person name="Van De Peer Y."/>
            <person name="Van Deynze A."/>
        </authorList>
    </citation>
    <scope>NUCLEOTIDE SEQUENCE</scope>
    <source>
        <tissue evidence="3">Leaves</tissue>
    </source>
</reference>
<keyword evidence="2" id="KW-0472">Membrane</keyword>